<evidence type="ECO:0000256" key="2">
    <source>
        <dbReference type="ARBA" id="ARBA00022833"/>
    </source>
</evidence>
<reference evidence="5 6" key="2">
    <citation type="journal article" date="2019" name="G3 (Bethesda)">
        <title>Hybrid Assembly of the Genome of the Entomopathogenic Nematode Steinernema carpocapsae Identifies the X-Chromosome.</title>
        <authorList>
            <person name="Serra L."/>
            <person name="Macchietto M."/>
            <person name="Macias-Munoz A."/>
            <person name="McGill C.J."/>
            <person name="Rodriguez I.M."/>
            <person name="Rodriguez B."/>
            <person name="Murad R."/>
            <person name="Mortazavi A."/>
        </authorList>
    </citation>
    <scope>NUCLEOTIDE SEQUENCE [LARGE SCALE GENOMIC DNA]</scope>
    <source>
        <strain evidence="5 6">ALL</strain>
    </source>
</reference>
<sequence>MADVWDDDVIRDEYMASMAMYDSLNPPRPRAPRSRPTGSMPYLDSYMSLLRENQVDAIRRERSPLAAWRSPPPTPADQLAQEPAVANQNPIFNNEFNDNLKCPICYDVFNVPKLLTCCGNSICERCENRMNETRAILNDNCPVCGTRPTPAMRRGPLPVNVTLKNAIEMWRNMGGQEAKIPCHECQKQAKPDEIYTCATCDPNKKICSNCGLKKHRGHNLKEIDFVTREARQIMVTNIRAPRNPIRSMRREIRIVRENFEKAYKAVNANYVKASGIIGEALNNDHQTEDMVQAKLEEAQKIFRLVREDSEKLSRVKSEVQAVQALLSQDAIARIRPVVPAPSNGP</sequence>
<dbReference type="Proteomes" id="UP000298663">
    <property type="component" value="Unassembled WGS sequence"/>
</dbReference>
<dbReference type="STRING" id="34508.A0A4U5MLC0"/>
<dbReference type="EMBL" id="AZBU02000007">
    <property type="protein sequence ID" value="TKR70221.1"/>
    <property type="molecule type" value="Genomic_DNA"/>
</dbReference>
<dbReference type="InterPro" id="IPR050143">
    <property type="entry name" value="TRIM/RBCC"/>
</dbReference>
<dbReference type="AlphaFoldDB" id="A0A4U5MLC0"/>
<comment type="caution">
    <text evidence="5">The sequence shown here is derived from an EMBL/GenBank/DDBJ whole genome shotgun (WGS) entry which is preliminary data.</text>
</comment>
<dbReference type="GO" id="GO:0008270">
    <property type="term" value="F:zinc ion binding"/>
    <property type="evidence" value="ECO:0007669"/>
    <property type="project" value="UniProtKB-KW"/>
</dbReference>
<evidence type="ECO:0000256" key="1">
    <source>
        <dbReference type="ARBA" id="ARBA00022771"/>
    </source>
</evidence>
<dbReference type="PANTHER" id="PTHR24103">
    <property type="entry name" value="E3 UBIQUITIN-PROTEIN LIGASE TRIM"/>
    <property type="match status" value="1"/>
</dbReference>
<dbReference type="OrthoDB" id="5844798at2759"/>
<dbReference type="InterPro" id="IPR001841">
    <property type="entry name" value="Znf_RING"/>
</dbReference>
<evidence type="ECO:0000313" key="6">
    <source>
        <dbReference type="Proteomes" id="UP000298663"/>
    </source>
</evidence>
<accession>A0A4U5MLC0</accession>
<proteinExistence type="predicted"/>
<keyword evidence="1 3" id="KW-0863">Zinc-finger</keyword>
<protein>
    <recommendedName>
        <fullName evidence="4">RING-type domain-containing protein</fullName>
    </recommendedName>
</protein>
<dbReference type="PROSITE" id="PS50089">
    <property type="entry name" value="ZF_RING_2"/>
    <property type="match status" value="1"/>
</dbReference>
<organism evidence="5 6">
    <name type="scientific">Steinernema carpocapsae</name>
    <name type="common">Entomopathogenic nematode</name>
    <dbReference type="NCBI Taxonomy" id="34508"/>
    <lineage>
        <taxon>Eukaryota</taxon>
        <taxon>Metazoa</taxon>
        <taxon>Ecdysozoa</taxon>
        <taxon>Nematoda</taxon>
        <taxon>Chromadorea</taxon>
        <taxon>Rhabditida</taxon>
        <taxon>Tylenchina</taxon>
        <taxon>Panagrolaimomorpha</taxon>
        <taxon>Strongyloidoidea</taxon>
        <taxon>Steinernematidae</taxon>
        <taxon>Steinernema</taxon>
    </lineage>
</organism>
<gene>
    <name evidence="5" type="ORF">L596_022272</name>
</gene>
<keyword evidence="6" id="KW-1185">Reference proteome</keyword>
<feature type="domain" description="RING-type" evidence="4">
    <location>
        <begin position="102"/>
        <end position="144"/>
    </location>
</feature>
<reference evidence="5 6" key="1">
    <citation type="journal article" date="2015" name="Genome Biol.">
        <title>Comparative genomics of Steinernema reveals deeply conserved gene regulatory networks.</title>
        <authorList>
            <person name="Dillman A.R."/>
            <person name="Macchietto M."/>
            <person name="Porter C.F."/>
            <person name="Rogers A."/>
            <person name="Williams B."/>
            <person name="Antoshechkin I."/>
            <person name="Lee M.M."/>
            <person name="Goodwin Z."/>
            <person name="Lu X."/>
            <person name="Lewis E.E."/>
            <person name="Goodrich-Blair H."/>
            <person name="Stock S.P."/>
            <person name="Adams B.J."/>
            <person name="Sternberg P.W."/>
            <person name="Mortazavi A."/>
        </authorList>
    </citation>
    <scope>NUCLEOTIDE SEQUENCE [LARGE SCALE GENOMIC DNA]</scope>
    <source>
        <strain evidence="5 6">ALL</strain>
    </source>
</reference>
<keyword evidence="1 3" id="KW-0479">Metal-binding</keyword>
<evidence type="ECO:0000256" key="3">
    <source>
        <dbReference type="PROSITE-ProRule" id="PRU00175"/>
    </source>
</evidence>
<dbReference type="SUPFAM" id="SSF57850">
    <property type="entry name" value="RING/U-box"/>
    <property type="match status" value="1"/>
</dbReference>
<evidence type="ECO:0000313" key="5">
    <source>
        <dbReference type="EMBL" id="TKR70221.1"/>
    </source>
</evidence>
<dbReference type="InterPro" id="IPR013083">
    <property type="entry name" value="Znf_RING/FYVE/PHD"/>
</dbReference>
<keyword evidence="2" id="KW-0862">Zinc</keyword>
<dbReference type="Gene3D" id="3.30.40.10">
    <property type="entry name" value="Zinc/RING finger domain, C3HC4 (zinc finger)"/>
    <property type="match status" value="1"/>
</dbReference>
<name>A0A4U5MLC0_STECR</name>
<evidence type="ECO:0000259" key="4">
    <source>
        <dbReference type="PROSITE" id="PS50089"/>
    </source>
</evidence>